<dbReference type="Gene3D" id="1.20.5.3310">
    <property type="match status" value="1"/>
</dbReference>
<reference evidence="9 10" key="1">
    <citation type="journal article" date="2015" name="Nature">
        <title>rRNA introns, odd ribosomes, and small enigmatic genomes across a large radiation of phyla.</title>
        <authorList>
            <person name="Brown C.T."/>
            <person name="Hug L.A."/>
            <person name="Thomas B.C."/>
            <person name="Sharon I."/>
            <person name="Castelle C.J."/>
            <person name="Singh A."/>
            <person name="Wilkins M.J."/>
            <person name="Williams K.H."/>
            <person name="Banfield J.F."/>
        </authorList>
    </citation>
    <scope>NUCLEOTIDE SEQUENCE [LARGE SCALE GENOMIC DNA]</scope>
</reference>
<dbReference type="AlphaFoldDB" id="A0A0G1XTW6"/>
<keyword evidence="4" id="KW-0653">Protein transport</keyword>
<evidence type="ECO:0000256" key="4">
    <source>
        <dbReference type="ARBA" id="ARBA00022927"/>
    </source>
</evidence>
<dbReference type="EMBL" id="LCPW01000004">
    <property type="protein sequence ID" value="KKW06042.1"/>
    <property type="molecule type" value="Genomic_DNA"/>
</dbReference>
<keyword evidence="6" id="KW-0811">Translocation</keyword>
<keyword evidence="5 8" id="KW-1133">Transmembrane helix</keyword>
<evidence type="ECO:0000256" key="7">
    <source>
        <dbReference type="ARBA" id="ARBA00023136"/>
    </source>
</evidence>
<evidence type="ECO:0000256" key="2">
    <source>
        <dbReference type="ARBA" id="ARBA00022448"/>
    </source>
</evidence>
<dbReference type="STRING" id="1618342.UY40_C0004G0026"/>
<evidence type="ECO:0000313" key="9">
    <source>
        <dbReference type="EMBL" id="KKW06042.1"/>
    </source>
</evidence>
<dbReference type="GO" id="GO:0015031">
    <property type="term" value="P:protein transport"/>
    <property type="evidence" value="ECO:0007669"/>
    <property type="project" value="UniProtKB-KW"/>
</dbReference>
<keyword evidence="7 8" id="KW-0472">Membrane</keyword>
<organism evidence="9 10">
    <name type="scientific">candidate division CPR1 bacterium GW2011_GWC1_49_13</name>
    <dbReference type="NCBI Taxonomy" id="1618342"/>
    <lineage>
        <taxon>Bacteria</taxon>
        <taxon>candidate division CPR1</taxon>
    </lineage>
</organism>
<evidence type="ECO:0000313" key="10">
    <source>
        <dbReference type="Proteomes" id="UP000034119"/>
    </source>
</evidence>
<name>A0A0G1XTW6_9BACT</name>
<keyword evidence="3 8" id="KW-0812">Transmembrane</keyword>
<dbReference type="InterPro" id="IPR003369">
    <property type="entry name" value="TatA/B/E"/>
</dbReference>
<evidence type="ECO:0000256" key="3">
    <source>
        <dbReference type="ARBA" id="ARBA00022692"/>
    </source>
</evidence>
<keyword evidence="2" id="KW-0813">Transport</keyword>
<protein>
    <submittedName>
        <fullName evidence="9">Sec-independent protein translocase protein TatA</fullName>
    </submittedName>
</protein>
<evidence type="ECO:0000256" key="5">
    <source>
        <dbReference type="ARBA" id="ARBA00022989"/>
    </source>
</evidence>
<proteinExistence type="predicted"/>
<feature type="transmembrane region" description="Helical" evidence="8">
    <location>
        <begin position="6"/>
        <end position="23"/>
    </location>
</feature>
<evidence type="ECO:0000256" key="1">
    <source>
        <dbReference type="ARBA" id="ARBA00004167"/>
    </source>
</evidence>
<dbReference type="PANTHER" id="PTHR42982:SF1">
    <property type="entry name" value="SEC-INDEPENDENT PROTEIN TRANSLOCASE PROTEIN TATA"/>
    <property type="match status" value="1"/>
</dbReference>
<gene>
    <name evidence="9" type="ORF">UY40_C0004G0026</name>
</gene>
<sequence length="47" mass="5068">MIGGLGTTELVFLSAVLMVFFGGRKLPELARGIGDSVREFRKAIKEG</sequence>
<dbReference type="PANTHER" id="PTHR42982">
    <property type="entry name" value="SEC-INDEPENDENT PROTEIN TRANSLOCASE PROTEIN TATA"/>
    <property type="match status" value="1"/>
</dbReference>
<accession>A0A0G1XTW6</accession>
<dbReference type="GO" id="GO:0016020">
    <property type="term" value="C:membrane"/>
    <property type="evidence" value="ECO:0007669"/>
    <property type="project" value="UniProtKB-ARBA"/>
</dbReference>
<dbReference type="Pfam" id="PF02416">
    <property type="entry name" value="TatA_B_E"/>
    <property type="match status" value="1"/>
</dbReference>
<dbReference type="Proteomes" id="UP000034119">
    <property type="component" value="Unassembled WGS sequence"/>
</dbReference>
<evidence type="ECO:0000256" key="8">
    <source>
        <dbReference type="SAM" id="Phobius"/>
    </source>
</evidence>
<comment type="subcellular location">
    <subcellularLocation>
        <location evidence="1">Membrane</location>
        <topology evidence="1">Single-pass membrane protein</topology>
    </subcellularLocation>
</comment>
<evidence type="ECO:0000256" key="6">
    <source>
        <dbReference type="ARBA" id="ARBA00023010"/>
    </source>
</evidence>
<comment type="caution">
    <text evidence="9">The sequence shown here is derived from an EMBL/GenBank/DDBJ whole genome shotgun (WGS) entry which is preliminary data.</text>
</comment>